<organism evidence="15 16">
    <name type="scientific">Helicobacter macacae MIT 99-5501</name>
    <dbReference type="NCBI Taxonomy" id="1357400"/>
    <lineage>
        <taxon>Bacteria</taxon>
        <taxon>Pseudomonadati</taxon>
        <taxon>Campylobacterota</taxon>
        <taxon>Epsilonproteobacteria</taxon>
        <taxon>Campylobacterales</taxon>
        <taxon>Helicobacteraceae</taxon>
        <taxon>Helicobacter</taxon>
    </lineage>
</organism>
<dbReference type="Pfam" id="PF05746">
    <property type="entry name" value="DALR_1"/>
    <property type="match status" value="1"/>
</dbReference>
<dbReference type="EMBL" id="AZJI01000005">
    <property type="protein sequence ID" value="ETD23432.1"/>
    <property type="molecule type" value="Genomic_DNA"/>
</dbReference>
<dbReference type="InterPro" id="IPR009080">
    <property type="entry name" value="tRNAsynth_Ia_anticodon-bd"/>
</dbReference>
<keyword evidence="5 11" id="KW-0436">Ligase</keyword>
<evidence type="ECO:0000256" key="3">
    <source>
        <dbReference type="ARBA" id="ARBA00011245"/>
    </source>
</evidence>
<dbReference type="SMART" id="SM01016">
    <property type="entry name" value="Arg_tRNA_synt_N"/>
    <property type="match status" value="1"/>
</dbReference>
<comment type="similarity">
    <text evidence="2 11 12">Belongs to the class-I aminoacyl-tRNA synthetase family.</text>
</comment>
<keyword evidence="16" id="KW-1185">Reference proteome</keyword>
<dbReference type="NCBIfam" id="TIGR00456">
    <property type="entry name" value="argS"/>
    <property type="match status" value="1"/>
</dbReference>
<dbReference type="Gene3D" id="3.30.1360.70">
    <property type="entry name" value="Arginyl tRNA synthetase N-terminal domain"/>
    <property type="match status" value="1"/>
</dbReference>
<dbReference type="GO" id="GO:0005737">
    <property type="term" value="C:cytoplasm"/>
    <property type="evidence" value="ECO:0007669"/>
    <property type="project" value="UniProtKB-SubCell"/>
</dbReference>
<dbReference type="Pfam" id="PF00750">
    <property type="entry name" value="tRNA-synt_1d"/>
    <property type="match status" value="1"/>
</dbReference>
<evidence type="ECO:0000313" key="15">
    <source>
        <dbReference type="EMBL" id="ETD23432.1"/>
    </source>
</evidence>
<dbReference type="InterPro" id="IPR036695">
    <property type="entry name" value="Arg-tRNA-synth_N_sf"/>
</dbReference>
<dbReference type="Gene3D" id="1.10.730.10">
    <property type="entry name" value="Isoleucyl-tRNA Synthetase, Domain 1"/>
    <property type="match status" value="1"/>
</dbReference>
<keyword evidence="7 11" id="KW-0067">ATP-binding</keyword>
<evidence type="ECO:0000256" key="4">
    <source>
        <dbReference type="ARBA" id="ARBA00022490"/>
    </source>
</evidence>
<keyword evidence="8 11" id="KW-0648">Protein biosynthesis</keyword>
<name>V8C8P0_9HELI</name>
<dbReference type="GO" id="GO:0005524">
    <property type="term" value="F:ATP binding"/>
    <property type="evidence" value="ECO:0007669"/>
    <property type="project" value="UniProtKB-UniRule"/>
</dbReference>
<comment type="caution">
    <text evidence="15">The sequence shown here is derived from an EMBL/GenBank/DDBJ whole genome shotgun (WGS) entry which is preliminary data.</text>
</comment>
<comment type="subcellular location">
    <subcellularLocation>
        <location evidence="1 11">Cytoplasm</location>
    </subcellularLocation>
</comment>
<dbReference type="CDD" id="cd00671">
    <property type="entry name" value="ArgRS_core"/>
    <property type="match status" value="1"/>
</dbReference>
<dbReference type="InterPro" id="IPR001412">
    <property type="entry name" value="aa-tRNA-synth_I_CS"/>
</dbReference>
<dbReference type="eggNOG" id="COG0018">
    <property type="taxonomic scope" value="Bacteria"/>
</dbReference>
<evidence type="ECO:0000256" key="9">
    <source>
        <dbReference type="ARBA" id="ARBA00023146"/>
    </source>
</evidence>
<evidence type="ECO:0000256" key="6">
    <source>
        <dbReference type="ARBA" id="ARBA00022741"/>
    </source>
</evidence>
<evidence type="ECO:0000256" key="8">
    <source>
        <dbReference type="ARBA" id="ARBA00022917"/>
    </source>
</evidence>
<dbReference type="GO" id="GO:0004814">
    <property type="term" value="F:arginine-tRNA ligase activity"/>
    <property type="evidence" value="ECO:0007669"/>
    <property type="project" value="UniProtKB-UniRule"/>
</dbReference>
<dbReference type="PANTHER" id="PTHR11956:SF5">
    <property type="entry name" value="ARGININE--TRNA LIGASE, CYTOPLASMIC"/>
    <property type="match status" value="1"/>
</dbReference>
<dbReference type="InterPro" id="IPR035684">
    <property type="entry name" value="ArgRS_core"/>
</dbReference>
<accession>V8C8P0</accession>
<dbReference type="RefSeq" id="WP_023927979.1">
    <property type="nucleotide sequence ID" value="NZ_KI669454.1"/>
</dbReference>
<comment type="catalytic activity">
    <reaction evidence="10 11">
        <text>tRNA(Arg) + L-arginine + ATP = L-arginyl-tRNA(Arg) + AMP + diphosphate</text>
        <dbReference type="Rhea" id="RHEA:20301"/>
        <dbReference type="Rhea" id="RHEA-COMP:9658"/>
        <dbReference type="Rhea" id="RHEA-COMP:9673"/>
        <dbReference type="ChEBI" id="CHEBI:30616"/>
        <dbReference type="ChEBI" id="CHEBI:32682"/>
        <dbReference type="ChEBI" id="CHEBI:33019"/>
        <dbReference type="ChEBI" id="CHEBI:78442"/>
        <dbReference type="ChEBI" id="CHEBI:78513"/>
        <dbReference type="ChEBI" id="CHEBI:456215"/>
        <dbReference type="EC" id="6.1.1.19"/>
    </reaction>
</comment>
<evidence type="ECO:0000256" key="1">
    <source>
        <dbReference type="ARBA" id="ARBA00004496"/>
    </source>
</evidence>
<dbReference type="SMART" id="SM00836">
    <property type="entry name" value="DALR_1"/>
    <property type="match status" value="1"/>
</dbReference>
<protein>
    <recommendedName>
        <fullName evidence="11">Arginine--tRNA ligase</fullName>
        <ecNumber evidence="11">6.1.1.19</ecNumber>
    </recommendedName>
    <alternativeName>
        <fullName evidence="11">Arginyl-tRNA synthetase</fullName>
        <shortName evidence="11">ArgRS</shortName>
    </alternativeName>
</protein>
<feature type="domain" description="DALR anticodon binding" evidence="13">
    <location>
        <begin position="423"/>
        <end position="542"/>
    </location>
</feature>
<dbReference type="InterPro" id="IPR014729">
    <property type="entry name" value="Rossmann-like_a/b/a_fold"/>
</dbReference>
<dbReference type="FunFam" id="3.40.50.620:FF:000062">
    <property type="entry name" value="Arginine--tRNA ligase"/>
    <property type="match status" value="1"/>
</dbReference>
<gene>
    <name evidence="11" type="primary">argS</name>
    <name evidence="15" type="ORF">HMPREF2086_01235</name>
</gene>
<dbReference type="SUPFAM" id="SSF55190">
    <property type="entry name" value="Arginyl-tRNA synthetase (ArgRS), N-terminal 'additional' domain"/>
    <property type="match status" value="1"/>
</dbReference>
<dbReference type="InterPro" id="IPR005148">
    <property type="entry name" value="Arg-tRNA-synth_N"/>
</dbReference>
<dbReference type="InterPro" id="IPR001278">
    <property type="entry name" value="Arg-tRNA-ligase"/>
</dbReference>
<dbReference type="STRING" id="1357400.HMPREF2086_01235"/>
<dbReference type="PATRIC" id="fig|1357400.3.peg.1659"/>
<dbReference type="Proteomes" id="UP000018731">
    <property type="component" value="Unassembled WGS sequence"/>
</dbReference>
<dbReference type="HAMAP" id="MF_00123">
    <property type="entry name" value="Arg_tRNA_synth"/>
    <property type="match status" value="1"/>
</dbReference>
<comment type="subunit">
    <text evidence="3 11">Monomer.</text>
</comment>
<dbReference type="Pfam" id="PF03485">
    <property type="entry name" value="Arg_tRNA_synt_N"/>
    <property type="match status" value="1"/>
</dbReference>
<dbReference type="SUPFAM" id="SSF47323">
    <property type="entry name" value="Anticodon-binding domain of a subclass of class I aminoacyl-tRNA synthetases"/>
    <property type="match status" value="1"/>
</dbReference>
<evidence type="ECO:0000313" key="16">
    <source>
        <dbReference type="Proteomes" id="UP000018731"/>
    </source>
</evidence>
<reference evidence="15 16" key="1">
    <citation type="journal article" date="2014" name="Genome Announc.">
        <title>Draft genome sequences of six enterohepatic helicobacter species isolated from humans and one from rhesus macaques.</title>
        <authorList>
            <person name="Shen Z."/>
            <person name="Sheh A."/>
            <person name="Young S.K."/>
            <person name="Abouelliel A."/>
            <person name="Ward D.V."/>
            <person name="Earl A.M."/>
            <person name="Fox J.G."/>
        </authorList>
    </citation>
    <scope>NUCLEOTIDE SEQUENCE [LARGE SCALE GENOMIC DNA]</scope>
    <source>
        <strain evidence="15 16">MIT 99-5501</strain>
    </source>
</reference>
<keyword evidence="4 11" id="KW-0963">Cytoplasm</keyword>
<evidence type="ECO:0000256" key="12">
    <source>
        <dbReference type="RuleBase" id="RU363038"/>
    </source>
</evidence>
<dbReference type="GO" id="GO:0006420">
    <property type="term" value="P:arginyl-tRNA aminoacylation"/>
    <property type="evidence" value="ECO:0007669"/>
    <property type="project" value="UniProtKB-UniRule"/>
</dbReference>
<evidence type="ECO:0000259" key="13">
    <source>
        <dbReference type="SMART" id="SM00836"/>
    </source>
</evidence>
<dbReference type="Gene3D" id="3.40.50.620">
    <property type="entry name" value="HUPs"/>
    <property type="match status" value="1"/>
</dbReference>
<dbReference type="AlphaFoldDB" id="V8C8P0"/>
<keyword evidence="6 11" id="KW-0547">Nucleotide-binding</keyword>
<keyword evidence="9 11" id="KW-0030">Aminoacyl-tRNA synthetase</keyword>
<evidence type="ECO:0000256" key="7">
    <source>
        <dbReference type="ARBA" id="ARBA00022840"/>
    </source>
</evidence>
<evidence type="ECO:0000256" key="11">
    <source>
        <dbReference type="HAMAP-Rule" id="MF_00123"/>
    </source>
</evidence>
<evidence type="ECO:0000256" key="10">
    <source>
        <dbReference type="ARBA" id="ARBA00049339"/>
    </source>
</evidence>
<feature type="short sequence motif" description="'HIGH' region" evidence="11">
    <location>
        <begin position="111"/>
        <end position="121"/>
    </location>
</feature>
<dbReference type="SUPFAM" id="SSF52374">
    <property type="entry name" value="Nucleotidylyl transferase"/>
    <property type="match status" value="1"/>
</dbReference>
<evidence type="ECO:0000256" key="2">
    <source>
        <dbReference type="ARBA" id="ARBA00005594"/>
    </source>
</evidence>
<dbReference type="InterPro" id="IPR008909">
    <property type="entry name" value="DALR_anticod-bd"/>
</dbReference>
<proteinExistence type="inferred from homology"/>
<dbReference type="HOGENOM" id="CLU_006406_0_1_7"/>
<evidence type="ECO:0000259" key="14">
    <source>
        <dbReference type="SMART" id="SM01016"/>
    </source>
</evidence>
<sequence length="542" mass="61207">MFASIKNIISEIVGQEVVLELPKNKDFGHIATPIAFSLAKIKKLPPTQIAQEICAKLESKAEFSKVSQVNGYINLTLSAEFFHHCIQSAFENTLTQKKSQQEKILLEYVSANPTGPLHIGHARGAVYGDSLKRVGEYLGKNITTEYYINDAGAQMDKLAYSLALSGLRILEFSPLPQILLEAEEAGETYKGEYIAKAAQDAISHFGKDFFLPKNIISNLEQLKDFGKNLMLEIIKTDLERLHICFDNFVSEKSLYTQWKDTLKELKSNNGVYDKDSKIWLKSSQFGDEKDRVVVRENSEPTYLAGDIIYHRYKYKRGFDRLINIWGADHHGYIPRVKASMEFLGFDSSRLEVLLAQMVSLLKEGKPYKMSKRAGNFILIGEVLDEISADELRFVFLTKKPDTHLEFDIDMLSKEDASNPIFYINYANARIHTMCAKSSLSEGEILSAKLESSQEGKENSEIMELAFLALLLPRIAEMAYDERSLQKICEYLKNLSSAYHGFYNATKILGSKNEAIYLKISKLVSLSITQGLSLLGIKAKTKM</sequence>
<dbReference type="PRINTS" id="PR01038">
    <property type="entry name" value="TRNASYNTHARG"/>
</dbReference>
<dbReference type="OrthoDB" id="9803211at2"/>
<dbReference type="PANTHER" id="PTHR11956">
    <property type="entry name" value="ARGINYL-TRNA SYNTHETASE"/>
    <property type="match status" value="1"/>
</dbReference>
<dbReference type="PROSITE" id="PS00178">
    <property type="entry name" value="AA_TRNA_LIGASE_I"/>
    <property type="match status" value="1"/>
</dbReference>
<evidence type="ECO:0000256" key="5">
    <source>
        <dbReference type="ARBA" id="ARBA00022598"/>
    </source>
</evidence>
<dbReference type="EC" id="6.1.1.19" evidence="11"/>
<feature type="domain" description="Arginyl tRNA synthetase N-terminal" evidence="14">
    <location>
        <begin position="3"/>
        <end position="77"/>
    </location>
</feature>